<feature type="compositionally biased region" description="Low complexity" evidence="1">
    <location>
        <begin position="233"/>
        <end position="247"/>
    </location>
</feature>
<evidence type="ECO:0000256" key="1">
    <source>
        <dbReference type="SAM" id="MobiDB-lite"/>
    </source>
</evidence>
<protein>
    <submittedName>
        <fullName evidence="2">Pyruvate/2-oxoglutarate dehydrogenase complex dihydrolipoamide acyltransferase (E2) component</fullName>
    </submittedName>
</protein>
<organism evidence="2 3">
    <name type="scientific">Saccharopolyspora gloriosae</name>
    <dbReference type="NCBI Taxonomy" id="455344"/>
    <lineage>
        <taxon>Bacteria</taxon>
        <taxon>Bacillati</taxon>
        <taxon>Actinomycetota</taxon>
        <taxon>Actinomycetes</taxon>
        <taxon>Pseudonocardiales</taxon>
        <taxon>Pseudonocardiaceae</taxon>
        <taxon>Saccharopolyspora</taxon>
    </lineage>
</organism>
<keyword evidence="2" id="KW-0808">Transferase</keyword>
<feature type="compositionally biased region" description="Pro residues" evidence="1">
    <location>
        <begin position="210"/>
        <end position="232"/>
    </location>
</feature>
<keyword evidence="2" id="KW-0670">Pyruvate</keyword>
<sequence>MTLSAVPRPAAPSAPASAGAPAADRPGPSWPAQDPAGADRSISWSGLIEQPAPGAGPHRIRAVSACTADTGRHDPFDFTGTGALPALRSVVPVSSAEPSPEGADDLPGADPFSDTTPVGGLHKFDLGMVPASVTPPRSSRRAAWFAVASSGAAFGGLLLVATTLVGPTTSIEGLQLPGMPRATHFPAPAPERVIAGPSAPAEPSPTSAPGHPPRPAGAPLPPPFPHLPPAPAERPAAVAAPESSAAPAPAPEPPGAAAPEQSSTVPSPSPSISYRGELLTLTDPRTVAARSGNYFAAVRGGDLRAAYAMTTGRLHDGGFAAFAAPYRDAASIEVLDVSASSSSTVTTLRITGADGAVSQQQRRLRFTSGDDPRIYADDAVT</sequence>
<dbReference type="AlphaFoldDB" id="A0A840NHL4"/>
<reference evidence="2 3" key="1">
    <citation type="submission" date="2020-08" db="EMBL/GenBank/DDBJ databases">
        <title>Sequencing the genomes of 1000 actinobacteria strains.</title>
        <authorList>
            <person name="Klenk H.-P."/>
        </authorList>
    </citation>
    <scope>NUCLEOTIDE SEQUENCE [LARGE SCALE GENOMIC DNA]</scope>
    <source>
        <strain evidence="2 3">DSM 45582</strain>
    </source>
</reference>
<name>A0A840NHL4_9PSEU</name>
<dbReference type="EMBL" id="JACHIV010000001">
    <property type="protein sequence ID" value="MBB5071996.1"/>
    <property type="molecule type" value="Genomic_DNA"/>
</dbReference>
<keyword evidence="2" id="KW-0012">Acyltransferase</keyword>
<feature type="compositionally biased region" description="Low complexity" evidence="1">
    <location>
        <begin position="1"/>
        <end position="27"/>
    </location>
</feature>
<accession>A0A840NHL4</accession>
<feature type="region of interest" description="Disordered" evidence="1">
    <location>
        <begin position="1"/>
        <end position="59"/>
    </location>
</feature>
<feature type="compositionally biased region" description="Low complexity" evidence="1">
    <location>
        <begin position="197"/>
        <end position="209"/>
    </location>
</feature>
<evidence type="ECO:0000313" key="2">
    <source>
        <dbReference type="EMBL" id="MBB5071996.1"/>
    </source>
</evidence>
<comment type="caution">
    <text evidence="2">The sequence shown here is derived from an EMBL/GenBank/DDBJ whole genome shotgun (WGS) entry which is preliminary data.</text>
</comment>
<feature type="compositionally biased region" description="Low complexity" evidence="1">
    <location>
        <begin position="257"/>
        <end position="271"/>
    </location>
</feature>
<feature type="region of interest" description="Disordered" evidence="1">
    <location>
        <begin position="176"/>
        <end position="271"/>
    </location>
</feature>
<dbReference type="GO" id="GO:0016746">
    <property type="term" value="F:acyltransferase activity"/>
    <property type="evidence" value="ECO:0007669"/>
    <property type="project" value="UniProtKB-KW"/>
</dbReference>
<gene>
    <name evidence="2" type="ORF">BJ969_005084</name>
</gene>
<dbReference type="RefSeq" id="WP_184483001.1">
    <property type="nucleotide sequence ID" value="NZ_JACHIV010000001.1"/>
</dbReference>
<evidence type="ECO:0000313" key="3">
    <source>
        <dbReference type="Proteomes" id="UP000580474"/>
    </source>
</evidence>
<dbReference type="Proteomes" id="UP000580474">
    <property type="component" value="Unassembled WGS sequence"/>
</dbReference>
<keyword evidence="3" id="KW-1185">Reference proteome</keyword>
<proteinExistence type="predicted"/>